<organism evidence="5 6">
    <name type="scientific">Alteribacter keqinensis</name>
    <dbReference type="NCBI Taxonomy" id="2483800"/>
    <lineage>
        <taxon>Bacteria</taxon>
        <taxon>Bacillati</taxon>
        <taxon>Bacillota</taxon>
        <taxon>Bacilli</taxon>
        <taxon>Bacillales</taxon>
        <taxon>Bacillaceae</taxon>
        <taxon>Alteribacter</taxon>
    </lineage>
</organism>
<comment type="similarity">
    <text evidence="1 3">Belongs to the 5'(3')-deoxyribonucleotidase family.</text>
</comment>
<feature type="active site" description="Nucleophile" evidence="4">
    <location>
        <position position="10"/>
    </location>
</feature>
<comment type="caution">
    <text evidence="5">The sequence shown here is derived from an EMBL/GenBank/DDBJ whole genome shotgun (WGS) entry which is preliminary data.</text>
</comment>
<dbReference type="PANTHER" id="PTHR35134">
    <property type="entry name" value="NUCLEOTIDASE YQFW-RELATED"/>
    <property type="match status" value="1"/>
</dbReference>
<gene>
    <name evidence="5" type="ORF">EBO34_02755</name>
</gene>
<keyword evidence="2 3" id="KW-0378">Hydrolase</keyword>
<evidence type="ECO:0000313" key="5">
    <source>
        <dbReference type="EMBL" id="RNA68902.1"/>
    </source>
</evidence>
<dbReference type="GO" id="GO:0009264">
    <property type="term" value="P:deoxyribonucleotide catabolic process"/>
    <property type="evidence" value="ECO:0007669"/>
    <property type="project" value="InterPro"/>
</dbReference>
<sequence>MKNLYRFGIDIDGTITDPATFIPALNEHFKRELTLDDITEYDLSNVLGISKEDFWTWMQKHEGNLYSEAKLAAEAKKTLLEWERKHELFYISARNSRFSELTKDWFDTNKLPYHHIELIGKHDKIGAVKKHRVHAFFEDKHDNAVNIAEECDIPVVLMNTPYNQDPVPKLVHRVNSWQEARQTVRNLFE</sequence>
<dbReference type="GO" id="GO:0008253">
    <property type="term" value="F:5'-nucleotidase activity"/>
    <property type="evidence" value="ECO:0007669"/>
    <property type="project" value="InterPro"/>
</dbReference>
<dbReference type="OrthoDB" id="2471595at2"/>
<dbReference type="InterPro" id="IPR009206">
    <property type="entry name" value="Nucleotidase_putative"/>
</dbReference>
<dbReference type="InterPro" id="IPR036412">
    <property type="entry name" value="HAD-like_sf"/>
</dbReference>
<reference evidence="5 6" key="1">
    <citation type="submission" date="2018-10" db="EMBL/GenBank/DDBJ databases">
        <title>Bacillus Keqinensis sp. nov., a moderately halophilic bacterium isolated from a saline-alkaline lake.</title>
        <authorList>
            <person name="Wang H."/>
        </authorList>
    </citation>
    <scope>NUCLEOTIDE SEQUENCE [LARGE SCALE GENOMIC DNA]</scope>
    <source>
        <strain evidence="5 6">KQ-3</strain>
    </source>
</reference>
<evidence type="ECO:0000256" key="2">
    <source>
        <dbReference type="ARBA" id="ARBA00022801"/>
    </source>
</evidence>
<keyword evidence="6" id="KW-1185">Reference proteome</keyword>
<evidence type="ECO:0000256" key="1">
    <source>
        <dbReference type="ARBA" id="ARBA00009589"/>
    </source>
</evidence>
<evidence type="ECO:0000313" key="6">
    <source>
        <dbReference type="Proteomes" id="UP000278746"/>
    </source>
</evidence>
<accession>A0A3M7TV74</accession>
<dbReference type="SUPFAM" id="SSF56784">
    <property type="entry name" value="HAD-like"/>
    <property type="match status" value="1"/>
</dbReference>
<evidence type="ECO:0000256" key="3">
    <source>
        <dbReference type="PIRNR" id="PIRNR021362"/>
    </source>
</evidence>
<dbReference type="InterPro" id="IPR023214">
    <property type="entry name" value="HAD_sf"/>
</dbReference>
<feature type="active site" description="Proton donor" evidence="4">
    <location>
        <position position="12"/>
    </location>
</feature>
<dbReference type="EMBL" id="RHIB01000001">
    <property type="protein sequence ID" value="RNA68902.1"/>
    <property type="molecule type" value="Genomic_DNA"/>
</dbReference>
<proteinExistence type="inferred from homology"/>
<dbReference type="PIRSF" id="PIRSF021362">
    <property type="entry name" value="UCP021362_HAD"/>
    <property type="match status" value="1"/>
</dbReference>
<dbReference type="InterPro" id="IPR010708">
    <property type="entry name" value="5'(3')-deoxyribonucleotidase"/>
</dbReference>
<dbReference type="RefSeq" id="WP_122896424.1">
    <property type="nucleotide sequence ID" value="NZ_RHIB01000001.1"/>
</dbReference>
<dbReference type="EC" id="3.1.3.-" evidence="3"/>
<dbReference type="Proteomes" id="UP000278746">
    <property type="component" value="Unassembled WGS sequence"/>
</dbReference>
<dbReference type="AlphaFoldDB" id="A0A3M7TV74"/>
<evidence type="ECO:0000256" key="4">
    <source>
        <dbReference type="PIRSR" id="PIRSR610708-1"/>
    </source>
</evidence>
<dbReference type="Gene3D" id="3.40.50.1000">
    <property type="entry name" value="HAD superfamily/HAD-like"/>
    <property type="match status" value="1"/>
</dbReference>
<dbReference type="Pfam" id="PF06941">
    <property type="entry name" value="NT5C"/>
    <property type="match status" value="1"/>
</dbReference>
<protein>
    <recommendedName>
        <fullName evidence="3">Nucleotidase</fullName>
        <ecNumber evidence="3">3.1.3.-</ecNumber>
    </recommendedName>
</protein>
<dbReference type="PANTHER" id="PTHR35134:SF2">
    <property type="entry name" value="NUCLEOTIDASE YQFW-RELATED"/>
    <property type="match status" value="1"/>
</dbReference>
<name>A0A3M7TV74_9BACI</name>
<dbReference type="InterPro" id="IPR052419">
    <property type="entry name" value="5_3-deoxyribonucleotidase-like"/>
</dbReference>